<reference evidence="2 3" key="1">
    <citation type="journal article" date="2018" name="BMC Genomics">
        <title>Genomic comparison of Trypanosoma conorhini and Trypanosoma rangeli to Trypanosoma cruzi strains of high and low virulence.</title>
        <authorList>
            <person name="Bradwell K.R."/>
            <person name="Koparde V.N."/>
            <person name="Matveyev A.V."/>
            <person name="Serrano M.G."/>
            <person name="Alves J.M."/>
            <person name="Parikh H."/>
            <person name="Huang B."/>
            <person name="Lee V."/>
            <person name="Espinosa-Alvarez O."/>
            <person name="Ortiz P.A."/>
            <person name="Costa-Martins A.G."/>
            <person name="Teixeira M.M."/>
            <person name="Buck G.A."/>
        </authorList>
    </citation>
    <scope>NUCLEOTIDE SEQUENCE [LARGE SCALE GENOMIC DNA]</scope>
    <source>
        <strain evidence="2 3">025E</strain>
    </source>
</reference>
<protein>
    <submittedName>
        <fullName evidence="2">Uncharacterized protein</fullName>
    </submittedName>
</protein>
<dbReference type="GeneID" id="40320203"/>
<dbReference type="EMBL" id="MKKU01000456">
    <property type="protein sequence ID" value="RNF11658.1"/>
    <property type="molecule type" value="Genomic_DNA"/>
</dbReference>
<sequence length="135" mass="14774">GRAARGVRENDGAICCLANLRIVRGPRVVAVRREAGRPPTDSHRFRQRRARGRRKRQLHRQPPPLEHRGAAARAKTRLPNAEPPKLRPQMLQAVRRPRRGGSGVNNATAAVSSELLCLAGAAPPRGVGAKPKCRK</sequence>
<feature type="non-terminal residue" evidence="2">
    <location>
        <position position="1"/>
    </location>
</feature>
<gene>
    <name evidence="2" type="ORF">Tco025E_06592</name>
</gene>
<feature type="region of interest" description="Disordered" evidence="1">
    <location>
        <begin position="33"/>
        <end position="89"/>
    </location>
</feature>
<accession>A0A422P1R8</accession>
<evidence type="ECO:0000313" key="3">
    <source>
        <dbReference type="Proteomes" id="UP000284403"/>
    </source>
</evidence>
<feature type="compositionally biased region" description="Basic and acidic residues" evidence="1">
    <location>
        <begin position="33"/>
        <end position="44"/>
    </location>
</feature>
<organism evidence="2 3">
    <name type="scientific">Trypanosoma conorhini</name>
    <dbReference type="NCBI Taxonomy" id="83891"/>
    <lineage>
        <taxon>Eukaryota</taxon>
        <taxon>Discoba</taxon>
        <taxon>Euglenozoa</taxon>
        <taxon>Kinetoplastea</taxon>
        <taxon>Metakinetoplastina</taxon>
        <taxon>Trypanosomatida</taxon>
        <taxon>Trypanosomatidae</taxon>
        <taxon>Trypanosoma</taxon>
    </lineage>
</organism>
<comment type="caution">
    <text evidence="2">The sequence shown here is derived from an EMBL/GenBank/DDBJ whole genome shotgun (WGS) entry which is preliminary data.</text>
</comment>
<dbReference type="AlphaFoldDB" id="A0A422P1R8"/>
<evidence type="ECO:0000256" key="1">
    <source>
        <dbReference type="SAM" id="MobiDB-lite"/>
    </source>
</evidence>
<name>A0A422P1R8_9TRYP</name>
<keyword evidence="3" id="KW-1185">Reference proteome</keyword>
<proteinExistence type="predicted"/>
<dbReference type="RefSeq" id="XP_029226418.1">
    <property type="nucleotide sequence ID" value="XM_029373467.1"/>
</dbReference>
<dbReference type="Proteomes" id="UP000284403">
    <property type="component" value="Unassembled WGS sequence"/>
</dbReference>
<evidence type="ECO:0000313" key="2">
    <source>
        <dbReference type="EMBL" id="RNF11658.1"/>
    </source>
</evidence>
<feature type="compositionally biased region" description="Basic residues" evidence="1">
    <location>
        <begin position="45"/>
        <end position="59"/>
    </location>
</feature>